<dbReference type="InterPro" id="IPR023408">
    <property type="entry name" value="MscS_beta-dom_sf"/>
</dbReference>
<dbReference type="GO" id="GO:0008381">
    <property type="term" value="F:mechanosensitive monoatomic ion channel activity"/>
    <property type="evidence" value="ECO:0007669"/>
    <property type="project" value="InterPro"/>
</dbReference>
<dbReference type="PANTHER" id="PTHR30414:SF0">
    <property type="entry name" value="MINICONDUCTANCE MECHANOSENSITIVE CHANNEL YBDG"/>
    <property type="match status" value="1"/>
</dbReference>
<dbReference type="EMBL" id="UOEX01000417">
    <property type="protein sequence ID" value="VAW42117.1"/>
    <property type="molecule type" value="Genomic_DNA"/>
</dbReference>
<evidence type="ECO:0000256" key="6">
    <source>
        <dbReference type="ARBA" id="ARBA00022989"/>
    </source>
</evidence>
<gene>
    <name evidence="12" type="ORF">MNBD_DELTA03-1304</name>
</gene>
<comment type="similarity">
    <text evidence="2">Belongs to the MscS (TC 1.A.23) family.</text>
</comment>
<feature type="transmembrane region" description="Helical" evidence="9">
    <location>
        <begin position="18"/>
        <end position="38"/>
    </location>
</feature>
<dbReference type="InterPro" id="IPR006685">
    <property type="entry name" value="MscS_channel_2nd"/>
</dbReference>
<feature type="transmembrane region" description="Helical" evidence="9">
    <location>
        <begin position="168"/>
        <end position="185"/>
    </location>
</feature>
<evidence type="ECO:0000256" key="4">
    <source>
        <dbReference type="ARBA" id="ARBA00022519"/>
    </source>
</evidence>
<evidence type="ECO:0000256" key="3">
    <source>
        <dbReference type="ARBA" id="ARBA00022475"/>
    </source>
</evidence>
<comment type="subcellular location">
    <subcellularLocation>
        <location evidence="1">Cell inner membrane</location>
        <topology evidence="1">Multi-pass membrane protein</topology>
    </subcellularLocation>
</comment>
<organism evidence="12">
    <name type="scientific">hydrothermal vent metagenome</name>
    <dbReference type="NCBI Taxonomy" id="652676"/>
    <lineage>
        <taxon>unclassified sequences</taxon>
        <taxon>metagenomes</taxon>
        <taxon>ecological metagenomes</taxon>
    </lineage>
</organism>
<feature type="transmembrane region" description="Helical" evidence="9">
    <location>
        <begin position="74"/>
        <end position="94"/>
    </location>
</feature>
<protein>
    <submittedName>
        <fullName evidence="12">Small-conductance mechanosensitive channel</fullName>
    </submittedName>
</protein>
<dbReference type="InterPro" id="IPR049278">
    <property type="entry name" value="MS_channel_C"/>
</dbReference>
<keyword evidence="8 9" id="KW-0472">Membrane</keyword>
<evidence type="ECO:0000256" key="5">
    <source>
        <dbReference type="ARBA" id="ARBA00022692"/>
    </source>
</evidence>
<dbReference type="Pfam" id="PF21082">
    <property type="entry name" value="MS_channel_3rd"/>
    <property type="match status" value="1"/>
</dbReference>
<dbReference type="AlphaFoldDB" id="A0A3B0VUG3"/>
<evidence type="ECO:0000256" key="8">
    <source>
        <dbReference type="ARBA" id="ARBA00023136"/>
    </source>
</evidence>
<dbReference type="Pfam" id="PF00924">
    <property type="entry name" value="MS_channel_2nd"/>
    <property type="match status" value="1"/>
</dbReference>
<feature type="domain" description="Mechanosensitive ion channel MscS C-terminal" evidence="11">
    <location>
        <begin position="334"/>
        <end position="399"/>
    </location>
</feature>
<evidence type="ECO:0000256" key="2">
    <source>
        <dbReference type="ARBA" id="ARBA00008017"/>
    </source>
</evidence>
<name>A0A3B0VUG3_9ZZZZ</name>
<keyword evidence="6 9" id="KW-1133">Transmembrane helix</keyword>
<evidence type="ECO:0000259" key="11">
    <source>
        <dbReference type="Pfam" id="PF21082"/>
    </source>
</evidence>
<evidence type="ECO:0000313" key="12">
    <source>
        <dbReference type="EMBL" id="VAW42117.1"/>
    </source>
</evidence>
<dbReference type="GO" id="GO:0071470">
    <property type="term" value="P:cellular response to osmotic stress"/>
    <property type="evidence" value="ECO:0007669"/>
    <property type="project" value="InterPro"/>
</dbReference>
<dbReference type="InterPro" id="IPR010920">
    <property type="entry name" value="LSM_dom_sf"/>
</dbReference>
<reference evidence="12" key="1">
    <citation type="submission" date="2018-06" db="EMBL/GenBank/DDBJ databases">
        <authorList>
            <person name="Zhirakovskaya E."/>
        </authorList>
    </citation>
    <scope>NUCLEOTIDE SEQUENCE</scope>
</reference>
<sequence length="421" mass="47685">MQAILEKMLTGFGLSAPLSQAVVLALSILAVAALAYFVSRLTIHLMIPFFVRAAAISKSDWDDILVRNRFFDHLAILIPVVVVYAAADALLSGHPLLAEAVRRLCMTILVFLAARMINSVLHTFDEIYKRGAAAQRKPIGGYLSVVRIVMFVFAGIFIISILINQSPWGIFSVLGGLTAILLLIFKDTILGFVASLQLISNDMVRLGDWIEMPRFEADGDVVDVSIHTVKVQNWDKTITTIPTYALVSNSFKNWRGMAESGGRRIKRSIYLDMNSVKFCNSGMLEKFSQFVLLREYLQKRQEEIARYNREHNLDNRLVPNGRRQTNIGIFRAYIKSFLAHHPMINKDMTFLVRQLPPTSKGLPLEIYVFSSDQVWANYEEIQADIFDHILAVLPEFDLRIFQEPTGFDFQALRVPGRQQDL</sequence>
<dbReference type="FunFam" id="2.30.30.60:FF:000002">
    <property type="entry name" value="Mechanosensitive ion channel family protein"/>
    <property type="match status" value="1"/>
</dbReference>
<feature type="domain" description="Mechanosensitive ion channel MscS" evidence="10">
    <location>
        <begin position="187"/>
        <end position="255"/>
    </location>
</feature>
<feature type="transmembrane region" description="Helical" evidence="9">
    <location>
        <begin position="139"/>
        <end position="162"/>
    </location>
</feature>
<evidence type="ECO:0000256" key="1">
    <source>
        <dbReference type="ARBA" id="ARBA00004429"/>
    </source>
</evidence>
<keyword evidence="7" id="KW-0346">Stress response</keyword>
<dbReference type="PANTHER" id="PTHR30414">
    <property type="entry name" value="MINICONDUCTANCE MECHANOSENSITIVE CHANNEL YBDG"/>
    <property type="match status" value="1"/>
</dbReference>
<keyword evidence="5 9" id="KW-0812">Transmembrane</keyword>
<evidence type="ECO:0000259" key="10">
    <source>
        <dbReference type="Pfam" id="PF00924"/>
    </source>
</evidence>
<dbReference type="InterPro" id="IPR030192">
    <property type="entry name" value="YbdG"/>
</dbReference>
<evidence type="ECO:0000256" key="7">
    <source>
        <dbReference type="ARBA" id="ARBA00023016"/>
    </source>
</evidence>
<keyword evidence="3" id="KW-1003">Cell membrane</keyword>
<accession>A0A3B0VUG3</accession>
<feature type="transmembrane region" description="Helical" evidence="9">
    <location>
        <begin position="100"/>
        <end position="118"/>
    </location>
</feature>
<proteinExistence type="inferred from homology"/>
<keyword evidence="4" id="KW-0997">Cell inner membrane</keyword>
<dbReference type="Gene3D" id="2.30.30.60">
    <property type="match status" value="1"/>
</dbReference>
<dbReference type="SUPFAM" id="SSF50182">
    <property type="entry name" value="Sm-like ribonucleoproteins"/>
    <property type="match status" value="1"/>
</dbReference>
<dbReference type="GO" id="GO:0005886">
    <property type="term" value="C:plasma membrane"/>
    <property type="evidence" value="ECO:0007669"/>
    <property type="project" value="UniProtKB-SubCell"/>
</dbReference>
<evidence type="ECO:0000256" key="9">
    <source>
        <dbReference type="SAM" id="Phobius"/>
    </source>
</evidence>